<gene>
    <name evidence="1" type="ORF">CEPIT_LOCUS16218</name>
</gene>
<proteinExistence type="predicted"/>
<organism evidence="1 2">
    <name type="scientific">Cuscuta epithymum</name>
    <dbReference type="NCBI Taxonomy" id="186058"/>
    <lineage>
        <taxon>Eukaryota</taxon>
        <taxon>Viridiplantae</taxon>
        <taxon>Streptophyta</taxon>
        <taxon>Embryophyta</taxon>
        <taxon>Tracheophyta</taxon>
        <taxon>Spermatophyta</taxon>
        <taxon>Magnoliopsida</taxon>
        <taxon>eudicotyledons</taxon>
        <taxon>Gunneridae</taxon>
        <taxon>Pentapetalae</taxon>
        <taxon>asterids</taxon>
        <taxon>lamiids</taxon>
        <taxon>Solanales</taxon>
        <taxon>Convolvulaceae</taxon>
        <taxon>Cuscuteae</taxon>
        <taxon>Cuscuta</taxon>
        <taxon>Cuscuta subgen. Cuscuta</taxon>
    </lineage>
</organism>
<sequence length="138" mass="15777">MKAKEPEEFLCFCGAFINLLCLWCIYKSFVHIVCVVKHPCVVPATAVVKPACLKGCMEIGGGSFEEVVPDKYKAVFTWTDSLIWSSNKYFISVYFIIVQVWSGTNNNPSKNILTTYYDCIIIRANWILKIILFINIYL</sequence>
<comment type="caution">
    <text evidence="1">The sequence shown here is derived from an EMBL/GenBank/DDBJ whole genome shotgun (WGS) entry which is preliminary data.</text>
</comment>
<name>A0AAV0DQC0_9ASTE</name>
<protein>
    <submittedName>
        <fullName evidence="1">Uncharacterized protein</fullName>
    </submittedName>
</protein>
<reference evidence="1" key="1">
    <citation type="submission" date="2022-07" db="EMBL/GenBank/DDBJ databases">
        <authorList>
            <person name="Macas J."/>
            <person name="Novak P."/>
            <person name="Neumann P."/>
        </authorList>
    </citation>
    <scope>NUCLEOTIDE SEQUENCE</scope>
</reference>
<dbReference type="EMBL" id="CAMAPF010000118">
    <property type="protein sequence ID" value="CAH9103006.1"/>
    <property type="molecule type" value="Genomic_DNA"/>
</dbReference>
<keyword evidence="2" id="KW-1185">Reference proteome</keyword>
<accession>A0AAV0DQC0</accession>
<dbReference type="Proteomes" id="UP001152523">
    <property type="component" value="Unassembled WGS sequence"/>
</dbReference>
<evidence type="ECO:0000313" key="1">
    <source>
        <dbReference type="EMBL" id="CAH9103006.1"/>
    </source>
</evidence>
<evidence type="ECO:0000313" key="2">
    <source>
        <dbReference type="Proteomes" id="UP001152523"/>
    </source>
</evidence>
<dbReference type="AlphaFoldDB" id="A0AAV0DQC0"/>